<sequence>MRLAYDGQSSFVKILASKGVFFKGVKPGRGRNSQLYALFPFKAIYQDKIRPMLHETDVNKILNYWWETEDRVVDGISPKQLQMRTRDKGIPFGLSEKMTIEEAAAGPAGPKVLRLLYFVGAGFICTVGINKWRELERKSILKQQQQQQKNNDLLP</sequence>
<keyword evidence="2" id="KW-1185">Reference proteome</keyword>
<dbReference type="Proteomes" id="UP001314170">
    <property type="component" value="Unassembled WGS sequence"/>
</dbReference>
<organism evidence="1 2">
    <name type="scientific">Dovyalis caffra</name>
    <dbReference type="NCBI Taxonomy" id="77055"/>
    <lineage>
        <taxon>Eukaryota</taxon>
        <taxon>Viridiplantae</taxon>
        <taxon>Streptophyta</taxon>
        <taxon>Embryophyta</taxon>
        <taxon>Tracheophyta</taxon>
        <taxon>Spermatophyta</taxon>
        <taxon>Magnoliopsida</taxon>
        <taxon>eudicotyledons</taxon>
        <taxon>Gunneridae</taxon>
        <taxon>Pentapetalae</taxon>
        <taxon>rosids</taxon>
        <taxon>fabids</taxon>
        <taxon>Malpighiales</taxon>
        <taxon>Salicaceae</taxon>
        <taxon>Flacourtieae</taxon>
        <taxon>Dovyalis</taxon>
    </lineage>
</organism>
<accession>A0AAV1QQ40</accession>
<name>A0AAV1QQ40_9ROSI</name>
<evidence type="ECO:0000313" key="2">
    <source>
        <dbReference type="Proteomes" id="UP001314170"/>
    </source>
</evidence>
<reference evidence="1 2" key="1">
    <citation type="submission" date="2024-01" db="EMBL/GenBank/DDBJ databases">
        <authorList>
            <person name="Waweru B."/>
        </authorList>
    </citation>
    <scope>NUCLEOTIDE SEQUENCE [LARGE SCALE GENOMIC DNA]</scope>
</reference>
<dbReference type="AlphaFoldDB" id="A0AAV1QQ40"/>
<evidence type="ECO:0000313" key="1">
    <source>
        <dbReference type="EMBL" id="CAK7323089.1"/>
    </source>
</evidence>
<protein>
    <submittedName>
        <fullName evidence="1">Uncharacterized protein</fullName>
    </submittedName>
</protein>
<proteinExistence type="predicted"/>
<comment type="caution">
    <text evidence="1">The sequence shown here is derived from an EMBL/GenBank/DDBJ whole genome shotgun (WGS) entry which is preliminary data.</text>
</comment>
<gene>
    <name evidence="1" type="ORF">DCAF_LOCUS705</name>
</gene>
<dbReference type="EMBL" id="CAWUPB010000059">
    <property type="protein sequence ID" value="CAK7323089.1"/>
    <property type="molecule type" value="Genomic_DNA"/>
</dbReference>